<dbReference type="GO" id="GO:0019878">
    <property type="term" value="P:lysine biosynthetic process via aminoadipic acid"/>
    <property type="evidence" value="ECO:0007669"/>
    <property type="project" value="TreeGrafter"/>
</dbReference>
<dbReference type="Gene3D" id="1.10.1870.10">
    <property type="entry name" value="Domain 3, Saccharopine reductase"/>
    <property type="match status" value="1"/>
</dbReference>
<dbReference type="Proteomes" id="UP000005868">
    <property type="component" value="Chromosome"/>
</dbReference>
<dbReference type="HOGENOM" id="CLU_016207_3_1_0"/>
<dbReference type="EMBL" id="CP003096">
    <property type="protein sequence ID" value="AER65997.1"/>
    <property type="molecule type" value="Genomic_DNA"/>
</dbReference>
<name>G7V6N8_THELD</name>
<dbReference type="SUPFAM" id="SSF51735">
    <property type="entry name" value="NAD(P)-binding Rossmann-fold domains"/>
    <property type="match status" value="1"/>
</dbReference>
<keyword evidence="5" id="KW-1185">Reference proteome</keyword>
<dbReference type="PANTHER" id="PTHR11133:SF22">
    <property type="entry name" value="ALPHA-AMINOADIPIC SEMIALDEHYDE SYNTHASE, MITOCHONDRIAL"/>
    <property type="match status" value="1"/>
</dbReference>
<sequence length="440" mass="48647">MAQILILGAGRVARPCVQYLLRNTEHSVTVVDIDENNLKRATGGHPRSQIIVGDAANETERFIEQVKPHIVINLLPAQFMPPVAKKCVEFGINYVDPSYIKDEMRSLDAAAKEKGVLILCELGLDPGIDHMSAAKTIKEIHEKGGLVDSFWSCCGALPSLCDNNNPLGYKLSWSPEALIGASKRTARFLRNGEVVVLPDGETYKHPSLVDVEGLGCFEEYANADSIPYIELYGIKEAKHVYRGTFRYPGWCELIAKMNDLGLFETTEMDLKELTYRDFMAKILNTGKANVEEKLCSALGREAFSSVFLKLKWLGLLSEEKIPFETGSPRSVVASLFHKRLVFSKGEKDLVLMEHRYVASFPKENTKKLITSTLICTGSVDEDTAIAKTTGIPPAIGAMLILQGKIKATGVHAPVLPEIYEPSLKLLEKEGITFTEKETTI</sequence>
<dbReference type="InterPro" id="IPR036291">
    <property type="entry name" value="NAD(P)-bd_dom_sf"/>
</dbReference>
<dbReference type="OrthoDB" id="9769367at2"/>
<reference evidence="4 5" key="2">
    <citation type="journal article" date="2012" name="Stand. Genomic Sci.">
        <title>Genome sequence of the moderately thermophilic, amino-acid-degrading and sulfur-reducing bacterium Thermovirga lienii type strain (Cas60314(T)).</title>
        <authorList>
            <person name="Goker M."/>
            <person name="Saunders E."/>
            <person name="Lapidus A."/>
            <person name="Nolan M."/>
            <person name="Lucas S."/>
            <person name="Hammon N."/>
            <person name="Deshpande S."/>
            <person name="Cheng J.F."/>
            <person name="Han C."/>
            <person name="Tapia R."/>
            <person name="Goodwin L.A."/>
            <person name="Pitluck S."/>
            <person name="Liolios K."/>
            <person name="Mavromatis K."/>
            <person name="Pagani I."/>
            <person name="Ivanova N."/>
            <person name="Mikhailova N."/>
            <person name="Pati A."/>
            <person name="Chen A."/>
            <person name="Palaniappan K."/>
            <person name="Land M."/>
            <person name="Chang Y.J."/>
            <person name="Jeffries C.D."/>
            <person name="Brambilla E.M."/>
            <person name="Rohde M."/>
            <person name="Spring S."/>
            <person name="Detter J.C."/>
            <person name="Woyke T."/>
            <person name="Bristow J."/>
            <person name="Eisen J.A."/>
            <person name="Markowitz V."/>
            <person name="Hugenholtz P."/>
            <person name="Kyrpides N.C."/>
            <person name="Klenk H.P."/>
        </authorList>
    </citation>
    <scope>NUCLEOTIDE SEQUENCE [LARGE SCALE GENOMIC DNA]</scope>
    <source>
        <strain evidence="5">ATCC BAA-1197 / DSM 17291 / Cas60314</strain>
    </source>
</reference>
<dbReference type="Gene3D" id="3.30.360.10">
    <property type="entry name" value="Dihydrodipicolinate Reductase, domain 2"/>
    <property type="match status" value="1"/>
</dbReference>
<dbReference type="InterPro" id="IPR032095">
    <property type="entry name" value="Sacchrp_dh-like_C"/>
</dbReference>
<dbReference type="GO" id="GO:0005737">
    <property type="term" value="C:cytoplasm"/>
    <property type="evidence" value="ECO:0007669"/>
    <property type="project" value="TreeGrafter"/>
</dbReference>
<proteinExistence type="predicted"/>
<evidence type="ECO:0000259" key="2">
    <source>
        <dbReference type="Pfam" id="PF03435"/>
    </source>
</evidence>
<keyword evidence="1 4" id="KW-0560">Oxidoreductase</keyword>
<dbReference type="InterPro" id="IPR051168">
    <property type="entry name" value="AASS"/>
</dbReference>
<reference evidence="5" key="1">
    <citation type="submission" date="2011-10" db="EMBL/GenBank/DDBJ databases">
        <title>The complete genome of chromosome of Thermovirga lienii DSM 17291.</title>
        <authorList>
            <consortium name="US DOE Joint Genome Institute (JGI-PGF)"/>
            <person name="Lucas S."/>
            <person name="Copeland A."/>
            <person name="Lapidus A."/>
            <person name="Glavina del Rio T."/>
            <person name="Dalin E."/>
            <person name="Tice H."/>
            <person name="Bruce D."/>
            <person name="Goodwin L."/>
            <person name="Pitluck S."/>
            <person name="Peters L."/>
            <person name="Mikhailova N."/>
            <person name="Saunders E."/>
            <person name="Kyrpides N."/>
            <person name="Mavromatis K."/>
            <person name="Ivanova N."/>
            <person name="Last F.I."/>
            <person name="Brettin T."/>
            <person name="Detter J.C."/>
            <person name="Han C."/>
            <person name="Larimer F."/>
            <person name="Land M."/>
            <person name="Hauser L."/>
            <person name="Markowitz V."/>
            <person name="Cheng J.-F."/>
            <person name="Hugenholtz P."/>
            <person name="Woyke T."/>
            <person name="Wu D."/>
            <person name="Spring S."/>
            <person name="Schroeder M."/>
            <person name="Brambilla E.-M."/>
            <person name="Klenk H.-P."/>
            <person name="Eisen J.A."/>
        </authorList>
    </citation>
    <scope>NUCLEOTIDE SEQUENCE [LARGE SCALE GENOMIC DNA]</scope>
    <source>
        <strain evidence="5">ATCC BAA-1197 / DSM 17291 / Cas60314</strain>
    </source>
</reference>
<evidence type="ECO:0000313" key="5">
    <source>
        <dbReference type="Proteomes" id="UP000005868"/>
    </source>
</evidence>
<feature type="domain" description="Saccharopine dehydrogenase-like C-terminal" evidence="3">
    <location>
        <begin position="123"/>
        <end position="431"/>
    </location>
</feature>
<dbReference type="EC" id="1.5.1.10" evidence="4"/>
<gene>
    <name evidence="4" type="ordered locus">Tlie_0256</name>
</gene>
<dbReference type="SUPFAM" id="SSF55347">
    <property type="entry name" value="Glyceraldehyde-3-phosphate dehydrogenase-like, C-terminal domain"/>
    <property type="match status" value="1"/>
</dbReference>
<dbReference type="Gene3D" id="3.40.50.720">
    <property type="entry name" value="NAD(P)-binding Rossmann-like Domain"/>
    <property type="match status" value="1"/>
</dbReference>
<dbReference type="InterPro" id="IPR005097">
    <property type="entry name" value="Sacchrp_dh_NADP-bd"/>
</dbReference>
<dbReference type="KEGG" id="tli:Tlie_0256"/>
<evidence type="ECO:0000256" key="1">
    <source>
        <dbReference type="ARBA" id="ARBA00023002"/>
    </source>
</evidence>
<feature type="domain" description="Saccharopine dehydrogenase NADP binding" evidence="2">
    <location>
        <begin position="4"/>
        <end position="118"/>
    </location>
</feature>
<evidence type="ECO:0000313" key="4">
    <source>
        <dbReference type="EMBL" id="AER65997.1"/>
    </source>
</evidence>
<dbReference type="GO" id="GO:0004755">
    <property type="term" value="F:saccharopine dehydrogenase (NADP+, L-glutamate-forming) activity"/>
    <property type="evidence" value="ECO:0007669"/>
    <property type="project" value="UniProtKB-EC"/>
</dbReference>
<dbReference type="STRING" id="580340.Tlie_0256"/>
<dbReference type="Pfam" id="PF03435">
    <property type="entry name" value="Sacchrp_dh_NADP"/>
    <property type="match status" value="1"/>
</dbReference>
<dbReference type="PANTHER" id="PTHR11133">
    <property type="entry name" value="SACCHAROPINE DEHYDROGENASE"/>
    <property type="match status" value="1"/>
</dbReference>
<protein>
    <submittedName>
        <fullName evidence="4">Saccharopine dehydrogenase (NADP(+), L-glutamate-forming)</fullName>
        <ecNumber evidence="4">1.5.1.10</ecNumber>
    </submittedName>
</protein>
<dbReference type="eggNOG" id="COG1748">
    <property type="taxonomic scope" value="Bacteria"/>
</dbReference>
<dbReference type="AlphaFoldDB" id="G7V6N8"/>
<evidence type="ECO:0000259" key="3">
    <source>
        <dbReference type="Pfam" id="PF16653"/>
    </source>
</evidence>
<accession>G7V6N8</accession>
<dbReference type="Pfam" id="PF16653">
    <property type="entry name" value="Sacchrp_dh_C"/>
    <property type="match status" value="1"/>
</dbReference>
<organism evidence="4 5">
    <name type="scientific">Thermovirga lienii (strain ATCC BAA-1197 / DSM 17291 / Cas60314)</name>
    <dbReference type="NCBI Taxonomy" id="580340"/>
    <lineage>
        <taxon>Bacteria</taxon>
        <taxon>Thermotogati</taxon>
        <taxon>Synergistota</taxon>
        <taxon>Synergistia</taxon>
        <taxon>Synergistales</taxon>
        <taxon>Thermovirgaceae</taxon>
        <taxon>Thermovirga</taxon>
    </lineage>
</organism>